<dbReference type="PANTHER" id="PTHR33317:SF4">
    <property type="entry name" value="POLYNUCLEOTIDYL TRANSFERASE, RIBONUCLEASE H-LIKE SUPERFAMILY PROTEIN"/>
    <property type="match status" value="1"/>
</dbReference>
<dbReference type="InterPro" id="IPR005227">
    <property type="entry name" value="YqgF"/>
</dbReference>
<sequence>MKFLGIDYGTKRIGVAISDEKKVLAFPKEIVLNDSSSLKKLEEIIKTENISEIIIGESIDFSGKLNALSARIEVFILELKKQVHSRLKQIKSGRVDASAAALILQRYLDKKNNGK</sequence>
<dbReference type="GO" id="GO:0016787">
    <property type="term" value="F:hydrolase activity"/>
    <property type="evidence" value="ECO:0007669"/>
    <property type="project" value="UniProtKB-KW"/>
</dbReference>
<evidence type="ECO:0000256" key="4">
    <source>
        <dbReference type="ARBA" id="ARBA00022801"/>
    </source>
</evidence>
<evidence type="ECO:0000256" key="1">
    <source>
        <dbReference type="ARBA" id="ARBA00022490"/>
    </source>
</evidence>
<evidence type="ECO:0000259" key="5">
    <source>
        <dbReference type="SMART" id="SM00732"/>
    </source>
</evidence>
<evidence type="ECO:0000313" key="6">
    <source>
        <dbReference type="EMBL" id="KKP97867.1"/>
    </source>
</evidence>
<dbReference type="GO" id="GO:0004518">
    <property type="term" value="F:nuclease activity"/>
    <property type="evidence" value="ECO:0007669"/>
    <property type="project" value="UniProtKB-KW"/>
</dbReference>
<gene>
    <name evidence="6" type="ORF">US05_C0011G0064</name>
</gene>
<dbReference type="Proteomes" id="UP000034606">
    <property type="component" value="Unassembled WGS sequence"/>
</dbReference>
<evidence type="ECO:0000256" key="3">
    <source>
        <dbReference type="ARBA" id="ARBA00022722"/>
    </source>
</evidence>
<dbReference type="Gene3D" id="3.30.420.140">
    <property type="entry name" value="YqgF/RNase H-like domain"/>
    <property type="match status" value="1"/>
</dbReference>
<dbReference type="Pfam" id="PF03652">
    <property type="entry name" value="RuvX"/>
    <property type="match status" value="1"/>
</dbReference>
<name>A0A0G0H1Q1_9BACT</name>
<keyword evidence="4" id="KW-0378">Hydrolase</keyword>
<keyword evidence="1" id="KW-0963">Cytoplasm</keyword>
<dbReference type="InterPro" id="IPR012337">
    <property type="entry name" value="RNaseH-like_sf"/>
</dbReference>
<proteinExistence type="predicted"/>
<accession>A0A0G0H1Q1</accession>
<dbReference type="InterPro" id="IPR006641">
    <property type="entry name" value="YqgF/RNaseH-like_dom"/>
</dbReference>
<reference evidence="6 7" key="1">
    <citation type="journal article" date="2015" name="Nature">
        <title>rRNA introns, odd ribosomes, and small enigmatic genomes across a large radiation of phyla.</title>
        <authorList>
            <person name="Brown C.T."/>
            <person name="Hug L.A."/>
            <person name="Thomas B.C."/>
            <person name="Sharon I."/>
            <person name="Castelle C.J."/>
            <person name="Singh A."/>
            <person name="Wilkins M.J."/>
            <person name="Williams K.H."/>
            <person name="Banfield J.F."/>
        </authorList>
    </citation>
    <scope>NUCLEOTIDE SEQUENCE [LARGE SCALE GENOMIC DNA]</scope>
</reference>
<dbReference type="InterPro" id="IPR037027">
    <property type="entry name" value="YqgF/RNaseH-like_dom_sf"/>
</dbReference>
<protein>
    <recommendedName>
        <fullName evidence="5">YqgF/RNase H-like domain-containing protein</fullName>
    </recommendedName>
</protein>
<dbReference type="EMBL" id="LBRM01000011">
    <property type="protein sequence ID" value="KKP97867.1"/>
    <property type="molecule type" value="Genomic_DNA"/>
</dbReference>
<dbReference type="SUPFAM" id="SSF53098">
    <property type="entry name" value="Ribonuclease H-like"/>
    <property type="match status" value="1"/>
</dbReference>
<organism evidence="6 7">
    <name type="scientific">Candidatus Nomurabacteria bacterium GW2011_GWA1_36_15</name>
    <dbReference type="NCBI Taxonomy" id="1618728"/>
    <lineage>
        <taxon>Bacteria</taxon>
        <taxon>Candidatus Nomuraibacteriota</taxon>
    </lineage>
</organism>
<dbReference type="PANTHER" id="PTHR33317">
    <property type="entry name" value="POLYNUCLEOTIDYL TRANSFERASE, RIBONUCLEASE H-LIKE SUPERFAMILY PROTEIN"/>
    <property type="match status" value="1"/>
</dbReference>
<dbReference type="PATRIC" id="fig|1618728.3.peg.465"/>
<evidence type="ECO:0000256" key="2">
    <source>
        <dbReference type="ARBA" id="ARBA00022517"/>
    </source>
</evidence>
<feature type="domain" description="YqgF/RNase H-like" evidence="5">
    <location>
        <begin position="1"/>
        <end position="101"/>
    </location>
</feature>
<keyword evidence="3" id="KW-0540">Nuclease</keyword>
<evidence type="ECO:0000313" key="7">
    <source>
        <dbReference type="Proteomes" id="UP000034606"/>
    </source>
</evidence>
<dbReference type="GO" id="GO:0000967">
    <property type="term" value="P:rRNA 5'-end processing"/>
    <property type="evidence" value="ECO:0007669"/>
    <property type="project" value="TreeGrafter"/>
</dbReference>
<comment type="caution">
    <text evidence="6">The sequence shown here is derived from an EMBL/GenBank/DDBJ whole genome shotgun (WGS) entry which is preliminary data.</text>
</comment>
<dbReference type="SMART" id="SM00732">
    <property type="entry name" value="YqgFc"/>
    <property type="match status" value="1"/>
</dbReference>
<dbReference type="GO" id="GO:0005829">
    <property type="term" value="C:cytosol"/>
    <property type="evidence" value="ECO:0007669"/>
    <property type="project" value="TreeGrafter"/>
</dbReference>
<keyword evidence="2" id="KW-0690">Ribosome biogenesis</keyword>
<dbReference type="AlphaFoldDB" id="A0A0G0H1Q1"/>